<dbReference type="GO" id="GO:0006508">
    <property type="term" value="P:proteolysis"/>
    <property type="evidence" value="ECO:0007669"/>
    <property type="project" value="UniProtKB-KW"/>
</dbReference>
<dbReference type="EMBL" id="JAENIG010000009">
    <property type="protein sequence ID" value="MBK1855909.1"/>
    <property type="molecule type" value="Genomic_DNA"/>
</dbReference>
<dbReference type="GO" id="GO:0008233">
    <property type="term" value="F:peptidase activity"/>
    <property type="evidence" value="ECO:0007669"/>
    <property type="project" value="UniProtKB-KW"/>
</dbReference>
<dbReference type="SUPFAM" id="SSF50630">
    <property type="entry name" value="Acid proteases"/>
    <property type="match status" value="1"/>
</dbReference>
<dbReference type="Proteomes" id="UP000634206">
    <property type="component" value="Unassembled WGS sequence"/>
</dbReference>
<evidence type="ECO:0000313" key="3">
    <source>
        <dbReference type="Proteomes" id="UP000634206"/>
    </source>
</evidence>
<dbReference type="RefSeq" id="WP_309490522.1">
    <property type="nucleotide sequence ID" value="NZ_JAENIG010000009.1"/>
</dbReference>
<dbReference type="InterPro" id="IPR021109">
    <property type="entry name" value="Peptidase_aspartic_dom_sf"/>
</dbReference>
<evidence type="ECO:0000259" key="1">
    <source>
        <dbReference type="Pfam" id="PF05618"/>
    </source>
</evidence>
<dbReference type="InterPro" id="IPR008503">
    <property type="entry name" value="Asp_endopeptidase"/>
</dbReference>
<evidence type="ECO:0000313" key="2">
    <source>
        <dbReference type="EMBL" id="MBK1855909.1"/>
    </source>
</evidence>
<comment type="caution">
    <text evidence="2">The sequence shown here is derived from an EMBL/GenBank/DDBJ whole genome shotgun (WGS) entry which is preliminary data.</text>
</comment>
<protein>
    <submittedName>
        <fullName evidence="2">ATP-dependent zinc protease</fullName>
    </submittedName>
</protein>
<reference evidence="2" key="1">
    <citation type="submission" date="2021-01" db="EMBL/GenBank/DDBJ databases">
        <title>Modified the classification status of verrucomicrobia.</title>
        <authorList>
            <person name="Feng X."/>
        </authorList>
    </citation>
    <scope>NUCLEOTIDE SEQUENCE</scope>
    <source>
        <strain evidence="2">5K15</strain>
    </source>
</reference>
<dbReference type="Pfam" id="PF05618">
    <property type="entry name" value="Zn_protease"/>
    <property type="match status" value="1"/>
</dbReference>
<dbReference type="PANTHER" id="PTHR38037:SF1">
    <property type="entry name" value="ATP-DEPENDENT ZINC PROTEASE DOMAIN-CONTAINING PROTEIN-RELATED"/>
    <property type="match status" value="1"/>
</dbReference>
<dbReference type="AlphaFoldDB" id="A0AAE2SFF0"/>
<accession>A0AAE2SFF0</accession>
<feature type="domain" description="Retropepsin-like aspartic endopeptidase" evidence="1">
    <location>
        <begin position="37"/>
        <end position="163"/>
    </location>
</feature>
<keyword evidence="3" id="KW-1185">Reference proteome</keyword>
<name>A0AAE2SFF0_9BACT</name>
<organism evidence="2 3">
    <name type="scientific">Oceaniferula flava</name>
    <dbReference type="NCBI Taxonomy" id="2800421"/>
    <lineage>
        <taxon>Bacteria</taxon>
        <taxon>Pseudomonadati</taxon>
        <taxon>Verrucomicrobiota</taxon>
        <taxon>Verrucomicrobiia</taxon>
        <taxon>Verrucomicrobiales</taxon>
        <taxon>Verrucomicrobiaceae</taxon>
        <taxon>Oceaniferula</taxon>
    </lineage>
</organism>
<keyword evidence="2" id="KW-0645">Protease</keyword>
<keyword evidence="2" id="KW-0378">Hydrolase</keyword>
<sequence length="183" mass="20494">MPKTYISQATRRTQSSRAVAEELQIPVSSRTDAKMLIGRREWFSLPDLGVDIVTAKVDTGAYTSSLHAHDIESFEKGGEEWVRFVSYSHHGEAVHCEAPLVQRKKIKSSTGQGRERMIIKTVVRLVGGFEWDVLFSLADRSVMKCPLLIGRRALSGYFVVDTQASHLFGNISSLTGHSHHKRK</sequence>
<dbReference type="Gene3D" id="2.40.70.10">
    <property type="entry name" value="Acid Proteases"/>
    <property type="match status" value="1"/>
</dbReference>
<proteinExistence type="predicted"/>
<dbReference type="PANTHER" id="PTHR38037">
    <property type="entry name" value="ZN_PROTEASE DOMAIN-CONTAINING PROTEIN"/>
    <property type="match status" value="1"/>
</dbReference>
<gene>
    <name evidence="2" type="ORF">JIN83_13125</name>
</gene>